<protein>
    <submittedName>
        <fullName evidence="7">Glycine betaine/proline transport system substrate-binding protein</fullName>
    </submittedName>
</protein>
<reference evidence="7 8" key="1">
    <citation type="submission" date="2016-10" db="EMBL/GenBank/DDBJ databases">
        <authorList>
            <person name="de Groot N.N."/>
        </authorList>
    </citation>
    <scope>NUCLEOTIDE SEQUENCE [LARGE SCALE GENOMIC DNA]</scope>
    <source>
        <strain evidence="7 8">DSM 25584</strain>
    </source>
</reference>
<evidence type="ECO:0000259" key="6">
    <source>
        <dbReference type="Pfam" id="PF04069"/>
    </source>
</evidence>
<organism evidence="7 8">
    <name type="scientific">Limimonas halophila</name>
    <dbReference type="NCBI Taxonomy" id="1082479"/>
    <lineage>
        <taxon>Bacteria</taxon>
        <taxon>Pseudomonadati</taxon>
        <taxon>Pseudomonadota</taxon>
        <taxon>Alphaproteobacteria</taxon>
        <taxon>Rhodospirillales</taxon>
        <taxon>Rhodovibrionaceae</taxon>
        <taxon>Limimonas</taxon>
    </lineage>
</organism>
<dbReference type="Pfam" id="PF04069">
    <property type="entry name" value="OpuAC"/>
    <property type="match status" value="1"/>
</dbReference>
<dbReference type="Proteomes" id="UP000199415">
    <property type="component" value="Unassembled WGS sequence"/>
</dbReference>
<dbReference type="GO" id="GO:0015871">
    <property type="term" value="P:choline transport"/>
    <property type="evidence" value="ECO:0007669"/>
    <property type="project" value="TreeGrafter"/>
</dbReference>
<dbReference type="GO" id="GO:0015226">
    <property type="term" value="F:carnitine transmembrane transporter activity"/>
    <property type="evidence" value="ECO:0007669"/>
    <property type="project" value="TreeGrafter"/>
</dbReference>
<gene>
    <name evidence="7" type="ORF">SAMN05216241_102505</name>
</gene>
<dbReference type="RefSeq" id="WP_090019103.1">
    <property type="nucleotide sequence ID" value="NZ_FNCE01000002.1"/>
</dbReference>
<dbReference type="EMBL" id="FNCE01000002">
    <property type="protein sequence ID" value="SDF83630.1"/>
    <property type="molecule type" value="Genomic_DNA"/>
</dbReference>
<dbReference type="Gene3D" id="3.40.190.10">
    <property type="entry name" value="Periplasmic binding protein-like II"/>
    <property type="match status" value="1"/>
</dbReference>
<name>A0A1G7PDS8_9PROT</name>
<feature type="domain" description="ABC-type glycine betaine transport system substrate-binding" evidence="6">
    <location>
        <begin position="26"/>
        <end position="275"/>
    </location>
</feature>
<keyword evidence="3" id="KW-1003">Cell membrane</keyword>
<comment type="subcellular location">
    <subcellularLocation>
        <location evidence="1">Cell membrane</location>
    </subcellularLocation>
</comment>
<dbReference type="GO" id="GO:0005275">
    <property type="term" value="F:amine transmembrane transporter activity"/>
    <property type="evidence" value="ECO:0007669"/>
    <property type="project" value="TreeGrafter"/>
</dbReference>
<dbReference type="Gene3D" id="3.40.190.100">
    <property type="entry name" value="Glycine betaine-binding periplasmic protein, domain 2"/>
    <property type="match status" value="1"/>
</dbReference>
<keyword evidence="4" id="KW-0472">Membrane</keyword>
<dbReference type="PANTHER" id="PTHR47737:SF1">
    <property type="entry name" value="GLYCINE BETAINE_PROLINE BETAINE TRANSPORT SYSTEM PERMEASE PROTEIN PROW"/>
    <property type="match status" value="1"/>
</dbReference>
<evidence type="ECO:0000256" key="4">
    <source>
        <dbReference type="ARBA" id="ARBA00023136"/>
    </source>
</evidence>
<accession>A0A1G7PDS8</accession>
<proteinExistence type="predicted"/>
<sequence>MLNTGKKTFVAAVTAFAMAASPAAAKVKIGWTAWSDAEFVTKLAKQILENRVDEEVELVQTGIAPQYQGVASGDIDVMLMSWLPSTHSDYMSDVGNKVVNLGILYGHSRLGWIVPDYVPKDQLNSIADLKSEKMADKLDGTITGIDPGAGLTRLSKKAIEEYGLKDVGFNLQTSSGAGMTAALKRAVDNEEWIVVTGWTPHWKFGRWDLRFLKDPKGSLGSFERIHAIAREGFYQENIDAAMTLARMNLPLEELQAAMFDAQETSYEEAVDKYIENHQKRVDYWVTGEIE</sequence>
<keyword evidence="5" id="KW-0732">Signal</keyword>
<dbReference type="GO" id="GO:0043190">
    <property type="term" value="C:ATP-binding cassette (ABC) transporter complex"/>
    <property type="evidence" value="ECO:0007669"/>
    <property type="project" value="InterPro"/>
</dbReference>
<dbReference type="CDD" id="cd13639">
    <property type="entry name" value="PBP2_OpuAC_like"/>
    <property type="match status" value="1"/>
</dbReference>
<dbReference type="OrthoDB" id="9787902at2"/>
<feature type="signal peptide" evidence="5">
    <location>
        <begin position="1"/>
        <end position="25"/>
    </location>
</feature>
<evidence type="ECO:0000256" key="1">
    <source>
        <dbReference type="ARBA" id="ARBA00004236"/>
    </source>
</evidence>
<dbReference type="InterPro" id="IPR007210">
    <property type="entry name" value="ABC_Gly_betaine_transp_sub-bd"/>
</dbReference>
<evidence type="ECO:0000313" key="7">
    <source>
        <dbReference type="EMBL" id="SDF83630.1"/>
    </source>
</evidence>
<dbReference type="PANTHER" id="PTHR47737">
    <property type="entry name" value="GLYCINE BETAINE/PROLINE BETAINE TRANSPORT SYSTEM PERMEASE PROTEIN PROW"/>
    <property type="match status" value="1"/>
</dbReference>
<keyword evidence="2" id="KW-0813">Transport</keyword>
<dbReference type="AlphaFoldDB" id="A0A1G7PDS8"/>
<evidence type="ECO:0000256" key="3">
    <source>
        <dbReference type="ARBA" id="ARBA00022475"/>
    </source>
</evidence>
<feature type="chain" id="PRO_5011500756" evidence="5">
    <location>
        <begin position="26"/>
        <end position="290"/>
    </location>
</feature>
<keyword evidence="8" id="KW-1185">Reference proteome</keyword>
<evidence type="ECO:0000256" key="2">
    <source>
        <dbReference type="ARBA" id="ARBA00022448"/>
    </source>
</evidence>
<evidence type="ECO:0000313" key="8">
    <source>
        <dbReference type="Proteomes" id="UP000199415"/>
    </source>
</evidence>
<dbReference type="SUPFAM" id="SSF53850">
    <property type="entry name" value="Periplasmic binding protein-like II"/>
    <property type="match status" value="1"/>
</dbReference>
<dbReference type="GO" id="GO:0031460">
    <property type="term" value="P:glycine betaine transport"/>
    <property type="evidence" value="ECO:0007669"/>
    <property type="project" value="TreeGrafter"/>
</dbReference>
<evidence type="ECO:0000256" key="5">
    <source>
        <dbReference type="SAM" id="SignalP"/>
    </source>
</evidence>
<dbReference type="STRING" id="1082479.SAMN05216241_102505"/>